<gene>
    <name evidence="1" type="ORF">MOQ_005836</name>
</gene>
<keyword evidence="2" id="KW-1185">Reference proteome</keyword>
<protein>
    <submittedName>
        <fullName evidence="1">Uncharacterized protein</fullName>
    </submittedName>
</protein>
<accession>K2MX52</accession>
<dbReference type="AlphaFoldDB" id="K2MX52"/>
<proteinExistence type="predicted"/>
<comment type="caution">
    <text evidence="1">The sequence shown here is derived from an EMBL/GenBank/DDBJ whole genome shotgun (WGS) entry which is preliminary data.</text>
</comment>
<sequence length="99" mass="10147">APCVRAAGAAESVGGGRGYCFRLGNTSCRRGAFPSGQPPCTERPRGVSRSVPPGASPCRLCVRPAVAVGRRSCGGDKRTNGWSWQFFGSDASACRTAGG</sequence>
<dbReference type="EMBL" id="AHKC01012185">
    <property type="protein sequence ID" value="EKF30354.1"/>
    <property type="molecule type" value="Genomic_DNA"/>
</dbReference>
<dbReference type="Proteomes" id="UP000007350">
    <property type="component" value="Unassembled WGS sequence"/>
</dbReference>
<name>K2MX52_TRYCR</name>
<reference evidence="1 2" key="1">
    <citation type="journal article" date="2012" name="BMC Genomics">
        <title>Comparative genomic analysis of human infective Trypanosoma cruzi lineages with the bat-restricted subspecies T. cruzi marinkellei.</title>
        <authorList>
            <person name="Franzen O."/>
            <person name="Talavera-Lopez C."/>
            <person name="Ochaya S."/>
            <person name="Butler C.E."/>
            <person name="Messenger L.A."/>
            <person name="Lewis M.D."/>
            <person name="Llewellyn M.S."/>
            <person name="Marinkelle C.J."/>
            <person name="Tyler K.M."/>
            <person name="Miles M.A."/>
            <person name="Andersson B."/>
        </authorList>
    </citation>
    <scope>NUCLEOTIDE SEQUENCE [LARGE SCALE GENOMIC DNA]</scope>
    <source>
        <strain evidence="1 2">B7</strain>
    </source>
</reference>
<organism evidence="1 2">
    <name type="scientific">Trypanosoma cruzi marinkellei</name>
    <dbReference type="NCBI Taxonomy" id="85056"/>
    <lineage>
        <taxon>Eukaryota</taxon>
        <taxon>Discoba</taxon>
        <taxon>Euglenozoa</taxon>
        <taxon>Kinetoplastea</taxon>
        <taxon>Metakinetoplastina</taxon>
        <taxon>Trypanosomatida</taxon>
        <taxon>Trypanosomatidae</taxon>
        <taxon>Trypanosoma</taxon>
        <taxon>Schizotrypanum</taxon>
    </lineage>
</organism>
<evidence type="ECO:0000313" key="1">
    <source>
        <dbReference type="EMBL" id="EKF30354.1"/>
    </source>
</evidence>
<evidence type="ECO:0000313" key="2">
    <source>
        <dbReference type="Proteomes" id="UP000007350"/>
    </source>
</evidence>
<feature type="non-terminal residue" evidence="1">
    <location>
        <position position="1"/>
    </location>
</feature>